<organism evidence="1 2">
    <name type="scientific">Gordonia jacobaea</name>
    <dbReference type="NCBI Taxonomy" id="122202"/>
    <lineage>
        <taxon>Bacteria</taxon>
        <taxon>Bacillati</taxon>
        <taxon>Actinomycetota</taxon>
        <taxon>Actinomycetes</taxon>
        <taxon>Mycobacteriales</taxon>
        <taxon>Gordoniaceae</taxon>
        <taxon>Gordonia</taxon>
    </lineage>
</organism>
<gene>
    <name evidence="1" type="ORF">ABW18_00800</name>
</gene>
<evidence type="ECO:0000313" key="1">
    <source>
        <dbReference type="EMBL" id="KNA93033.1"/>
    </source>
</evidence>
<name>A0ABR5IH76_9ACTN</name>
<evidence type="ECO:0000313" key="2">
    <source>
        <dbReference type="Proteomes" id="UP000037247"/>
    </source>
</evidence>
<comment type="caution">
    <text evidence="1">The sequence shown here is derived from an EMBL/GenBank/DDBJ whole genome shotgun (WGS) entry which is preliminary data.</text>
</comment>
<reference evidence="1 2" key="1">
    <citation type="submission" date="2015-05" db="EMBL/GenBank/DDBJ databases">
        <title>Draft genome sequence of the bacterium Gordonia jacobaea a new member of the Gordonia genus.</title>
        <authorList>
            <person name="Jimenez-Galisteo G."/>
            <person name="Dominguez A."/>
            <person name="Munoz E."/>
            <person name="Vinas M."/>
        </authorList>
    </citation>
    <scope>NUCLEOTIDE SEQUENCE [LARGE SCALE GENOMIC DNA]</scope>
    <source>
        <strain evidence="2">mv1</strain>
    </source>
</reference>
<protein>
    <submittedName>
        <fullName evidence="1">Uncharacterized protein</fullName>
    </submittedName>
</protein>
<dbReference type="Proteomes" id="UP000037247">
    <property type="component" value="Unassembled WGS sequence"/>
</dbReference>
<accession>A0ABR5IH76</accession>
<sequence>MACSVSVSEGVSHIPVSSGVESTGASSGADAAGVGEWLSGAAAEVGVATLGSVRVIDGAVTDCAGTETGALGVAAVDVGTGGTGTWFAADVGADVDTAGGGDAGVDVDPVATSLGTVTAAGGSECPGLSVAGALEPGSLLVVESVVVASCVGGAESGPPLSG</sequence>
<dbReference type="EMBL" id="LDTZ01000013">
    <property type="protein sequence ID" value="KNA93033.1"/>
    <property type="molecule type" value="Genomic_DNA"/>
</dbReference>
<keyword evidence="2" id="KW-1185">Reference proteome</keyword>
<proteinExistence type="predicted"/>